<sequence>MPMERPSQPDNAERESYDLAQLSQHDRQLADDVPESAWSPLTSASNRASPYHSLSPQSPPPPPHMSSPRNGAGHQRQPMSLGAGLGIHEAGFSTVPGIGPDAGFSHGHRRAISYESLKSNQSYAENTPPQPTPPIHQSRDYLLGSPGPGYSGNLLQHEPDRSPYGQPLPPGNGPSRWRWINSSWSMYWLLFLGIVFAASHHALYSHLHGTPATDQLTMMRYGTTLAYISKSFMVSAVVFAYRQQIWATLKRKSLEVRTIDSMFAAVDDLTALGSLEFAKKAKVAMGLAAAAWLFPLTVILTPATLTVAPLLETNVTRCPSIRTLNFEAEKTKNWRQSNRMNDFPELSVSLWNCTLPDSGGITTPFNDTFFDYWTGSSSQTDMMSTLSAYATKVIPRDNVSIDTCGAGWNCSYTISFVGPGYKCAEVAKGRDDNDDGLKKMNSPFLTNYLIPDGDYSYVAHTSLGEYSSVQITAQPGGVPLQKPPFPKNLGAFRTEPVLWIGHSDLKDPSQPTPRTRSDPAFNTSFIPTIFRCEHYVTNYTVQFNHTLNDQYTTVLNRTYLHPVVDTTFVPGKDANDGTKDNVTATPESNYVYPLDVENYRITGAYHSLGVAMRVHINGSIQYTPYVMGNTEALKTKLVNKSNYLVVGDFRQAIVSFYEDIVLSLFSNPQFLVVSWAADPTQRSSIGNSSSANDPSLFYDCVKTRLINKYVYSARDLWIVYSLAIVSAAIGVAFGAAALAQNNYHVRNTRLSEIVAATRAPCLEELPWKASKWGEVPPEIKKARLGYGIITEDYPVTPKPGGAGGSGGEAGSGSKVYYGFAQEEIIARGRTRSPSTSPPPEPLKEEFMIEGVEHDDKYRMVEDEFLAVAGDFTRHLHAAEYQRLKSLAKSQNAQTIQDISRPVVPGGMTSLVKRRHAAFSRDEKQRTALSKVMKEDSSASEEEDDRKPTLRRTSTSLQGLMDSPRKKVMPLTSFTSTTAATRAAAGFRQAVNSSPTRSRAQRDVNDRKIKRELSEDEDDLDVRTIFPENFPQRPPGKPVVAPSRQQSSINAFQKPTERPAVPRNTVPGNGICTEEQPQTGSENKTAEENDDDFFARLRNRRAEQRRRREPPPRSRIKDSDTQDISLYDIPPFI</sequence>
<dbReference type="AlphaFoldDB" id="A0AAN6NDX5"/>
<protein>
    <submittedName>
        <fullName evidence="3">Uncharacterized protein</fullName>
    </submittedName>
</protein>
<comment type="caution">
    <text evidence="3">The sequence shown here is derived from an EMBL/GenBank/DDBJ whole genome shotgun (WGS) entry which is preliminary data.</text>
</comment>
<feature type="compositionally biased region" description="Basic and acidic residues" evidence="1">
    <location>
        <begin position="918"/>
        <end position="936"/>
    </location>
</feature>
<dbReference type="PANTHER" id="PTHR35041">
    <property type="entry name" value="MEDIATOR OF RNA POLYMERASE II TRANSCRIPTION SUBUNIT 1"/>
    <property type="match status" value="1"/>
</dbReference>
<reference evidence="4" key="1">
    <citation type="journal article" date="2023" name="Mol. Phylogenet. Evol.">
        <title>Genome-scale phylogeny and comparative genomics of the fungal order Sordariales.</title>
        <authorList>
            <person name="Hensen N."/>
            <person name="Bonometti L."/>
            <person name="Westerberg I."/>
            <person name="Brannstrom I.O."/>
            <person name="Guillou S."/>
            <person name="Cros-Aarteil S."/>
            <person name="Calhoun S."/>
            <person name="Haridas S."/>
            <person name="Kuo A."/>
            <person name="Mondo S."/>
            <person name="Pangilinan J."/>
            <person name="Riley R."/>
            <person name="LaButti K."/>
            <person name="Andreopoulos B."/>
            <person name="Lipzen A."/>
            <person name="Chen C."/>
            <person name="Yan M."/>
            <person name="Daum C."/>
            <person name="Ng V."/>
            <person name="Clum A."/>
            <person name="Steindorff A."/>
            <person name="Ohm R.A."/>
            <person name="Martin F."/>
            <person name="Silar P."/>
            <person name="Natvig D.O."/>
            <person name="Lalanne C."/>
            <person name="Gautier V."/>
            <person name="Ament-Velasquez S.L."/>
            <person name="Kruys A."/>
            <person name="Hutchinson M.I."/>
            <person name="Powell A.J."/>
            <person name="Barry K."/>
            <person name="Miller A.N."/>
            <person name="Grigoriev I.V."/>
            <person name="Debuchy R."/>
            <person name="Gladieux P."/>
            <person name="Hiltunen Thoren M."/>
            <person name="Johannesson H."/>
        </authorList>
    </citation>
    <scope>NUCLEOTIDE SEQUENCE [LARGE SCALE GENOMIC DNA]</scope>
    <source>
        <strain evidence="4">CBS 340.73</strain>
    </source>
</reference>
<gene>
    <name evidence="3" type="ORF">QBC46DRAFT_282316</name>
</gene>
<feature type="compositionally biased region" description="Polar residues" evidence="1">
    <location>
        <begin position="1042"/>
        <end position="1052"/>
    </location>
</feature>
<feature type="region of interest" description="Disordered" evidence="1">
    <location>
        <begin position="120"/>
        <end position="169"/>
    </location>
</feature>
<keyword evidence="4" id="KW-1185">Reference proteome</keyword>
<feature type="region of interest" description="Disordered" evidence="1">
    <location>
        <begin position="1"/>
        <end position="81"/>
    </location>
</feature>
<feature type="region of interest" description="Disordered" evidence="1">
    <location>
        <begin position="987"/>
        <end position="1132"/>
    </location>
</feature>
<dbReference type="Proteomes" id="UP001303473">
    <property type="component" value="Unassembled WGS sequence"/>
</dbReference>
<accession>A0AAN6NDX5</accession>
<feature type="transmembrane region" description="Helical" evidence="2">
    <location>
        <begin position="224"/>
        <end position="241"/>
    </location>
</feature>
<feature type="region of interest" description="Disordered" evidence="1">
    <location>
        <begin position="914"/>
        <end position="968"/>
    </location>
</feature>
<name>A0AAN6NDX5_9PEZI</name>
<proteinExistence type="predicted"/>
<keyword evidence="2" id="KW-0812">Transmembrane</keyword>
<organism evidence="3 4">
    <name type="scientific">Diplogelasinospora grovesii</name>
    <dbReference type="NCBI Taxonomy" id="303347"/>
    <lineage>
        <taxon>Eukaryota</taxon>
        <taxon>Fungi</taxon>
        <taxon>Dikarya</taxon>
        <taxon>Ascomycota</taxon>
        <taxon>Pezizomycotina</taxon>
        <taxon>Sordariomycetes</taxon>
        <taxon>Sordariomycetidae</taxon>
        <taxon>Sordariales</taxon>
        <taxon>Diplogelasinosporaceae</taxon>
        <taxon>Diplogelasinospora</taxon>
    </lineage>
</organism>
<feature type="transmembrane region" description="Helical" evidence="2">
    <location>
        <begin position="717"/>
        <end position="739"/>
    </location>
</feature>
<evidence type="ECO:0000313" key="3">
    <source>
        <dbReference type="EMBL" id="KAK3943289.1"/>
    </source>
</evidence>
<keyword evidence="2" id="KW-0472">Membrane</keyword>
<dbReference type="PANTHER" id="PTHR35041:SF3">
    <property type="entry name" value="FORMYLMETHIONINE DEFORMYLASE-LIKE PROTEIN"/>
    <property type="match status" value="1"/>
</dbReference>
<feature type="transmembrane region" description="Helical" evidence="2">
    <location>
        <begin position="186"/>
        <end position="204"/>
    </location>
</feature>
<feature type="compositionally biased region" description="Polar residues" evidence="1">
    <location>
        <begin position="39"/>
        <end position="48"/>
    </location>
</feature>
<dbReference type="EMBL" id="MU853767">
    <property type="protein sequence ID" value="KAK3943289.1"/>
    <property type="molecule type" value="Genomic_DNA"/>
</dbReference>
<evidence type="ECO:0000256" key="2">
    <source>
        <dbReference type="SAM" id="Phobius"/>
    </source>
</evidence>
<feature type="transmembrane region" description="Helical" evidence="2">
    <location>
        <begin position="287"/>
        <end position="311"/>
    </location>
</feature>
<evidence type="ECO:0000313" key="4">
    <source>
        <dbReference type="Proteomes" id="UP001303473"/>
    </source>
</evidence>
<keyword evidence="2" id="KW-1133">Transmembrane helix</keyword>
<evidence type="ECO:0000256" key="1">
    <source>
        <dbReference type="SAM" id="MobiDB-lite"/>
    </source>
</evidence>
<feature type="compositionally biased region" description="Basic and acidic residues" evidence="1">
    <location>
        <begin position="1108"/>
        <end position="1119"/>
    </location>
</feature>
<feature type="compositionally biased region" description="Basic residues" evidence="1">
    <location>
        <begin position="1096"/>
        <end position="1107"/>
    </location>
</feature>
<feature type="compositionally biased region" description="Basic and acidic residues" evidence="1">
    <location>
        <begin position="999"/>
        <end position="1012"/>
    </location>
</feature>